<accession>A0A401H2W1</accession>
<organism evidence="2 3">
    <name type="scientific">Sparassis crispa</name>
    <dbReference type="NCBI Taxonomy" id="139825"/>
    <lineage>
        <taxon>Eukaryota</taxon>
        <taxon>Fungi</taxon>
        <taxon>Dikarya</taxon>
        <taxon>Basidiomycota</taxon>
        <taxon>Agaricomycotina</taxon>
        <taxon>Agaricomycetes</taxon>
        <taxon>Polyporales</taxon>
        <taxon>Sparassidaceae</taxon>
        <taxon>Sparassis</taxon>
    </lineage>
</organism>
<sequence>MSRSSSARCGTTQRTLLAATSARFDESDVASQQAISISYGNRAIREANAARARAANARRESDEAIEPRDSRLRNPPPREFSSRAADEPPLVVIPYRPAEPPPSSFIAYADTPLHDVAPRSLPQSSTRALPTRAAASSAPAQRTVQLIHPSLPYYENRPGPSPEDVLARRGLSAPAKPTCSALGLPGGRSVDLPTPALLVHRLRRHITLFTLHDVAPCSHPPPSTRSRRARRRRQLRRSGRCSVFIREANAARARAANARWESDEAIGETPPLREFSSRAADEPPPVVIPYRPADPPPSSFIAYADTPLHDVAPCSLPQSSTRAAASSAPAQRAVQLIHPSLPYYEARPGPSPGDMLARRGLSAPAKPTCSALGLPGGRSVDLPTSPPSSVFVPYVDTRPSSHSMTSRHVVTHRHQRAPDARGGVVSSGAADGAACLFVRPMQPVLEPQMLDGNLTRRLVRRSLALTGRALSSLAYLNALPTPAAVSSPLARRTWPLPPSGGHPLDLQTPAAKKVLTVHALLIASTYHFESFRCAPEGASATYTSAVVLHAVVRTRATAMLVRIQCPSRKRLHVSPALPYYEDRPSLSPEDIRAHWPWLVCSGEADVCSTLGLPGGHSLDLPTPALIGSPTVINARGGVVNSGEADGAARLSFSSLDRFPSGGHSSDLPTAALIGVRSHPSLPSTRAGAS</sequence>
<evidence type="ECO:0000256" key="1">
    <source>
        <dbReference type="SAM" id="MobiDB-lite"/>
    </source>
</evidence>
<evidence type="ECO:0000313" key="2">
    <source>
        <dbReference type="EMBL" id="GBE88733.1"/>
    </source>
</evidence>
<comment type="caution">
    <text evidence="2">The sequence shown here is derived from an EMBL/GenBank/DDBJ whole genome shotgun (WGS) entry which is preliminary data.</text>
</comment>
<dbReference type="AlphaFoldDB" id="A0A401H2W1"/>
<dbReference type="GeneID" id="38785650"/>
<protein>
    <submittedName>
        <fullName evidence="2">Uncharacterized protein</fullName>
    </submittedName>
</protein>
<dbReference type="RefSeq" id="XP_027619646.1">
    <property type="nucleotide sequence ID" value="XM_027763845.1"/>
</dbReference>
<dbReference type="InParanoid" id="A0A401H2W1"/>
<feature type="compositionally biased region" description="Basic and acidic residues" evidence="1">
    <location>
        <begin position="57"/>
        <end position="72"/>
    </location>
</feature>
<dbReference type="Proteomes" id="UP000287166">
    <property type="component" value="Unassembled WGS sequence"/>
</dbReference>
<name>A0A401H2W1_9APHY</name>
<feature type="region of interest" description="Disordered" evidence="1">
    <location>
        <begin position="262"/>
        <end position="285"/>
    </location>
</feature>
<keyword evidence="3" id="KW-1185">Reference proteome</keyword>
<proteinExistence type="predicted"/>
<dbReference type="EMBL" id="BFAD01000014">
    <property type="protein sequence ID" value="GBE88733.1"/>
    <property type="molecule type" value="Genomic_DNA"/>
</dbReference>
<gene>
    <name evidence="2" type="ORF">SCP_1401380</name>
</gene>
<feature type="region of interest" description="Disordered" evidence="1">
    <location>
        <begin position="120"/>
        <end position="142"/>
    </location>
</feature>
<feature type="region of interest" description="Disordered" evidence="1">
    <location>
        <begin position="47"/>
        <end position="86"/>
    </location>
</feature>
<reference evidence="2 3" key="1">
    <citation type="journal article" date="2018" name="Sci. Rep.">
        <title>Genome sequence of the cauliflower mushroom Sparassis crispa (Hanabiratake) and its association with beneficial usage.</title>
        <authorList>
            <person name="Kiyama R."/>
            <person name="Furutani Y."/>
            <person name="Kawaguchi K."/>
            <person name="Nakanishi T."/>
        </authorList>
    </citation>
    <scope>NUCLEOTIDE SEQUENCE [LARGE SCALE GENOMIC DNA]</scope>
</reference>
<evidence type="ECO:0000313" key="3">
    <source>
        <dbReference type="Proteomes" id="UP000287166"/>
    </source>
</evidence>